<dbReference type="EMBL" id="AKKV01000023">
    <property type="protein sequence ID" value="EIT86084.1"/>
    <property type="molecule type" value="Genomic_DNA"/>
</dbReference>
<feature type="transmembrane region" description="Helical" evidence="1">
    <location>
        <begin position="156"/>
        <end position="174"/>
    </location>
</feature>
<keyword evidence="4" id="KW-1185">Reference proteome</keyword>
<proteinExistence type="predicted"/>
<gene>
    <name evidence="3" type="ORF">A374_07181</name>
</gene>
<dbReference type="PATRIC" id="fig|1196324.3.peg.1470"/>
<dbReference type="Pfam" id="PF13630">
    <property type="entry name" value="SdpI"/>
    <property type="match status" value="1"/>
</dbReference>
<dbReference type="eggNOG" id="COG5658">
    <property type="taxonomic scope" value="Bacteria"/>
</dbReference>
<feature type="transmembrane region" description="Helical" evidence="1">
    <location>
        <begin position="75"/>
        <end position="96"/>
    </location>
</feature>
<accession>I8AKJ2</accession>
<evidence type="ECO:0000259" key="2">
    <source>
        <dbReference type="Pfam" id="PF07853"/>
    </source>
</evidence>
<feature type="domain" description="DUF1648" evidence="2">
    <location>
        <begin position="11"/>
        <end position="58"/>
    </location>
</feature>
<dbReference type="Proteomes" id="UP000004080">
    <property type="component" value="Unassembled WGS sequence"/>
</dbReference>
<feature type="transmembrane region" description="Helical" evidence="1">
    <location>
        <begin position="180"/>
        <end position="202"/>
    </location>
</feature>
<protein>
    <recommendedName>
        <fullName evidence="2">DUF1648 domain-containing protein</fullName>
    </recommendedName>
</protein>
<feature type="transmembrane region" description="Helical" evidence="1">
    <location>
        <begin position="7"/>
        <end position="26"/>
    </location>
</feature>
<sequence length="208" mass="22870">MRRSKGISLFLIAITVLVSVGAYAFLPDSIAIQFSGNNEPSNAAPKYIGLLIAPAVMIFFHVTKEMRSRGVHRANLLDTTVFFLLSQGVLACIQLFTIGYNLGLNLNISAYINILLGIVLIVIGNVLHRAVKGFGQGISNRWTLSNLTVWKKTHRVSSFIFIGAGVLPIALNVVRQPYLTSISAFILGASILLCYVSSYLFYLKYRNV</sequence>
<organism evidence="3 4">
    <name type="scientific">Fictibacillus macauensis ZFHKF-1</name>
    <dbReference type="NCBI Taxonomy" id="1196324"/>
    <lineage>
        <taxon>Bacteria</taxon>
        <taxon>Bacillati</taxon>
        <taxon>Bacillota</taxon>
        <taxon>Bacilli</taxon>
        <taxon>Bacillales</taxon>
        <taxon>Fictibacillaceae</taxon>
        <taxon>Fictibacillus</taxon>
    </lineage>
</organism>
<evidence type="ECO:0000313" key="3">
    <source>
        <dbReference type="EMBL" id="EIT86084.1"/>
    </source>
</evidence>
<reference evidence="3 4" key="1">
    <citation type="journal article" date="2012" name="J. Bacteriol.">
        <title>Genome of Bacillus macauensis ZFHKF-1, a Long-Chain-Forming Bacterium.</title>
        <authorList>
            <person name="Cai L."/>
            <person name="Zhang T."/>
        </authorList>
    </citation>
    <scope>NUCLEOTIDE SEQUENCE [LARGE SCALE GENOMIC DNA]</scope>
    <source>
        <strain evidence="3 4">ZFHKF-1</strain>
    </source>
</reference>
<dbReference type="PANTHER" id="PTHR37810">
    <property type="entry name" value="IMMUNITY PROTEIN SDPI"/>
    <property type="match status" value="1"/>
</dbReference>
<dbReference type="STRING" id="1196324.A374_07181"/>
<dbReference type="Pfam" id="PF07853">
    <property type="entry name" value="DUF1648"/>
    <property type="match status" value="1"/>
</dbReference>
<dbReference type="AlphaFoldDB" id="I8AKJ2"/>
<dbReference type="GO" id="GO:0009636">
    <property type="term" value="P:response to toxic substance"/>
    <property type="evidence" value="ECO:0007669"/>
    <property type="project" value="TreeGrafter"/>
</dbReference>
<dbReference type="InterPro" id="IPR012867">
    <property type="entry name" value="DUF1648"/>
</dbReference>
<name>I8AKJ2_9BACL</name>
<keyword evidence="1" id="KW-1133">Transmembrane helix</keyword>
<feature type="transmembrane region" description="Helical" evidence="1">
    <location>
        <begin position="46"/>
        <end position="63"/>
    </location>
</feature>
<comment type="caution">
    <text evidence="3">The sequence shown here is derived from an EMBL/GenBank/DDBJ whole genome shotgun (WGS) entry which is preliminary data.</text>
</comment>
<keyword evidence="1" id="KW-0472">Membrane</keyword>
<evidence type="ECO:0000256" key="1">
    <source>
        <dbReference type="SAM" id="Phobius"/>
    </source>
</evidence>
<dbReference type="InterPro" id="IPR026272">
    <property type="entry name" value="SdpI"/>
</dbReference>
<evidence type="ECO:0000313" key="4">
    <source>
        <dbReference type="Proteomes" id="UP000004080"/>
    </source>
</evidence>
<feature type="transmembrane region" description="Helical" evidence="1">
    <location>
        <begin position="108"/>
        <end position="127"/>
    </location>
</feature>
<dbReference type="PANTHER" id="PTHR37810:SF5">
    <property type="entry name" value="IMMUNITY PROTEIN SDPI"/>
    <property type="match status" value="1"/>
</dbReference>
<keyword evidence="1" id="KW-0812">Transmembrane</keyword>
<dbReference type="PIRSF" id="PIRSF038959">
    <property type="entry name" value="SdpI"/>
    <property type="match status" value="1"/>
</dbReference>
<dbReference type="InterPro" id="IPR025962">
    <property type="entry name" value="SdpI/YhfL"/>
</dbReference>